<proteinExistence type="predicted"/>
<organism evidence="2 3">
    <name type="scientific">Polyplax serrata</name>
    <name type="common">Common mouse louse</name>
    <dbReference type="NCBI Taxonomy" id="468196"/>
    <lineage>
        <taxon>Eukaryota</taxon>
        <taxon>Metazoa</taxon>
        <taxon>Ecdysozoa</taxon>
        <taxon>Arthropoda</taxon>
        <taxon>Hexapoda</taxon>
        <taxon>Insecta</taxon>
        <taxon>Pterygota</taxon>
        <taxon>Neoptera</taxon>
        <taxon>Paraneoptera</taxon>
        <taxon>Psocodea</taxon>
        <taxon>Troctomorpha</taxon>
        <taxon>Phthiraptera</taxon>
        <taxon>Anoplura</taxon>
        <taxon>Polyplacidae</taxon>
        <taxon>Polyplax</taxon>
    </lineage>
</organism>
<name>A0ABR1B9J1_POLSC</name>
<protein>
    <submittedName>
        <fullName evidence="2">Uncharacterized protein</fullName>
    </submittedName>
</protein>
<accession>A0ABR1B9J1</accession>
<evidence type="ECO:0000256" key="1">
    <source>
        <dbReference type="SAM" id="MobiDB-lite"/>
    </source>
</evidence>
<feature type="compositionally biased region" description="Basic and acidic residues" evidence="1">
    <location>
        <begin position="107"/>
        <end position="126"/>
    </location>
</feature>
<sequence>MRTTYIAGEESCSLQDSVSGQLRNLYFDVSLIFALTVCGPWPRELSHRELVTDTHSYVTLSFEYICNSGPEQNCSKRSPPGRRVGTMSQGENEGDKRRGNNGIRTDASSKEQRYEAKDSRNKGACE</sequence>
<dbReference type="Proteomes" id="UP001359485">
    <property type="component" value="Unassembled WGS sequence"/>
</dbReference>
<gene>
    <name evidence="2" type="ORF">RUM44_008147</name>
</gene>
<comment type="caution">
    <text evidence="2">The sequence shown here is derived from an EMBL/GenBank/DDBJ whole genome shotgun (WGS) entry which is preliminary data.</text>
</comment>
<evidence type="ECO:0000313" key="3">
    <source>
        <dbReference type="Proteomes" id="UP001359485"/>
    </source>
</evidence>
<feature type="region of interest" description="Disordered" evidence="1">
    <location>
        <begin position="70"/>
        <end position="126"/>
    </location>
</feature>
<keyword evidence="3" id="KW-1185">Reference proteome</keyword>
<dbReference type="EMBL" id="JAWJWF010000002">
    <property type="protein sequence ID" value="KAK6637725.1"/>
    <property type="molecule type" value="Genomic_DNA"/>
</dbReference>
<reference evidence="2 3" key="1">
    <citation type="submission" date="2023-09" db="EMBL/GenBank/DDBJ databases">
        <title>Genomes of two closely related lineages of the louse Polyplax serrata with different host specificities.</title>
        <authorList>
            <person name="Martinu J."/>
            <person name="Tarabai H."/>
            <person name="Stefka J."/>
            <person name="Hypsa V."/>
        </authorList>
    </citation>
    <scope>NUCLEOTIDE SEQUENCE [LARGE SCALE GENOMIC DNA]</scope>
    <source>
        <strain evidence="2">98ZLc_SE</strain>
    </source>
</reference>
<evidence type="ECO:0000313" key="2">
    <source>
        <dbReference type="EMBL" id="KAK6637725.1"/>
    </source>
</evidence>